<name>A0A401NL29_SCYTO</name>
<dbReference type="OrthoDB" id="5983381at2759"/>
<gene>
    <name evidence="3" type="ORF">scyTo_0007073</name>
</gene>
<keyword evidence="2" id="KW-0732">Signal</keyword>
<keyword evidence="4" id="KW-1185">Reference proteome</keyword>
<reference evidence="3 4" key="1">
    <citation type="journal article" date="2018" name="Nat. Ecol. Evol.">
        <title>Shark genomes provide insights into elasmobranch evolution and the origin of vertebrates.</title>
        <authorList>
            <person name="Hara Y"/>
            <person name="Yamaguchi K"/>
            <person name="Onimaru K"/>
            <person name="Kadota M"/>
            <person name="Koyanagi M"/>
            <person name="Keeley SD"/>
            <person name="Tatsumi K"/>
            <person name="Tanaka K"/>
            <person name="Motone F"/>
            <person name="Kageyama Y"/>
            <person name="Nozu R"/>
            <person name="Adachi N"/>
            <person name="Nishimura O"/>
            <person name="Nakagawa R"/>
            <person name="Tanegashima C"/>
            <person name="Kiyatake I"/>
            <person name="Matsumoto R"/>
            <person name="Murakumo K"/>
            <person name="Nishida K"/>
            <person name="Terakita A"/>
            <person name="Kuratani S"/>
            <person name="Sato K"/>
            <person name="Hyodo S Kuraku.S."/>
        </authorList>
    </citation>
    <scope>NUCLEOTIDE SEQUENCE [LARGE SCALE GENOMIC DNA]</scope>
</reference>
<dbReference type="OMA" id="CPAGKME"/>
<dbReference type="Proteomes" id="UP000288216">
    <property type="component" value="Unassembled WGS sequence"/>
</dbReference>
<evidence type="ECO:0000313" key="4">
    <source>
        <dbReference type="Proteomes" id="UP000288216"/>
    </source>
</evidence>
<proteinExistence type="predicted"/>
<feature type="signal peptide" evidence="2">
    <location>
        <begin position="1"/>
        <end position="19"/>
    </location>
</feature>
<dbReference type="STRING" id="75743.A0A401NL29"/>
<sequence length="107" mass="11875">MSNALWFLLSVGSLAFCISLSVKTSQLEERILDLEIVKGDTLPHRAPSIAADRMRLLVQERVEQLLSQRSYEDSAKRRAAREAPSDCNCPAGTEEEDHLLSDSASMV</sequence>
<protein>
    <recommendedName>
        <fullName evidence="5">TGF-beta propeptide domain-containing protein</fullName>
    </recommendedName>
</protein>
<evidence type="ECO:0000256" key="2">
    <source>
        <dbReference type="SAM" id="SignalP"/>
    </source>
</evidence>
<comment type="caution">
    <text evidence="3">The sequence shown here is derived from an EMBL/GenBank/DDBJ whole genome shotgun (WGS) entry which is preliminary data.</text>
</comment>
<organism evidence="3 4">
    <name type="scientific">Scyliorhinus torazame</name>
    <name type="common">Cloudy catshark</name>
    <name type="synonym">Catulus torazame</name>
    <dbReference type="NCBI Taxonomy" id="75743"/>
    <lineage>
        <taxon>Eukaryota</taxon>
        <taxon>Metazoa</taxon>
        <taxon>Chordata</taxon>
        <taxon>Craniata</taxon>
        <taxon>Vertebrata</taxon>
        <taxon>Chondrichthyes</taxon>
        <taxon>Elasmobranchii</taxon>
        <taxon>Galeomorphii</taxon>
        <taxon>Galeoidea</taxon>
        <taxon>Carcharhiniformes</taxon>
        <taxon>Scyliorhinidae</taxon>
        <taxon>Scyliorhinus</taxon>
    </lineage>
</organism>
<dbReference type="AlphaFoldDB" id="A0A401NL29"/>
<evidence type="ECO:0000256" key="1">
    <source>
        <dbReference type="SAM" id="MobiDB-lite"/>
    </source>
</evidence>
<evidence type="ECO:0008006" key="5">
    <source>
        <dbReference type="Google" id="ProtNLM"/>
    </source>
</evidence>
<feature type="compositionally biased region" description="Basic and acidic residues" evidence="1">
    <location>
        <begin position="70"/>
        <end position="84"/>
    </location>
</feature>
<accession>A0A401NL29</accession>
<feature type="region of interest" description="Disordered" evidence="1">
    <location>
        <begin position="69"/>
        <end position="107"/>
    </location>
</feature>
<feature type="chain" id="PRO_5019254611" description="TGF-beta propeptide domain-containing protein" evidence="2">
    <location>
        <begin position="20"/>
        <end position="107"/>
    </location>
</feature>
<evidence type="ECO:0000313" key="3">
    <source>
        <dbReference type="EMBL" id="GCB61574.1"/>
    </source>
</evidence>
<dbReference type="EMBL" id="BFAA01002495">
    <property type="protein sequence ID" value="GCB61574.1"/>
    <property type="molecule type" value="Genomic_DNA"/>
</dbReference>